<dbReference type="KEGG" id="dvn:HQ394_04375"/>
<accession>A0A7H1MZ59</accession>
<organism evidence="1 2">
    <name type="scientific">Defluviicoccus vanus</name>
    <dbReference type="NCBI Taxonomy" id="111831"/>
    <lineage>
        <taxon>Bacteria</taxon>
        <taxon>Pseudomonadati</taxon>
        <taxon>Pseudomonadota</taxon>
        <taxon>Alphaproteobacteria</taxon>
        <taxon>Rhodospirillales</taxon>
        <taxon>Rhodospirillaceae</taxon>
        <taxon>Defluviicoccus</taxon>
    </lineage>
</organism>
<sequence>MTPADCIGHPTTPLCAVATAAACDVWSDMRLCRVVGYQPVYPLSSQEDYWRLYVFHYKEMAEHVLGRGISPPGQATLAKPAGIKVILPPTSGSRCAGRKTIA</sequence>
<evidence type="ECO:0000313" key="1">
    <source>
        <dbReference type="EMBL" id="QNT68745.1"/>
    </source>
</evidence>
<gene>
    <name evidence="1" type="ORF">HQ394_04375</name>
</gene>
<protein>
    <submittedName>
        <fullName evidence="1">Uncharacterized protein</fullName>
    </submittedName>
</protein>
<evidence type="ECO:0000313" key="2">
    <source>
        <dbReference type="Proteomes" id="UP000516369"/>
    </source>
</evidence>
<proteinExistence type="predicted"/>
<keyword evidence="2" id="KW-1185">Reference proteome</keyword>
<dbReference type="AlphaFoldDB" id="A0A7H1MZ59"/>
<dbReference type="RefSeq" id="WP_190262187.1">
    <property type="nucleotide sequence ID" value="NZ_CP053923.1"/>
</dbReference>
<dbReference type="Proteomes" id="UP000516369">
    <property type="component" value="Chromosome"/>
</dbReference>
<name>A0A7H1MZ59_9PROT</name>
<dbReference type="EMBL" id="CP053923">
    <property type="protein sequence ID" value="QNT68745.1"/>
    <property type="molecule type" value="Genomic_DNA"/>
</dbReference>
<reference evidence="1 2" key="1">
    <citation type="submission" date="2020-05" db="EMBL/GenBank/DDBJ databases">
        <title>Complete closed genome sequence of Defluviicoccus vanus.</title>
        <authorList>
            <person name="Bessarab I."/>
            <person name="Arumugam K."/>
            <person name="Maszenan A.M."/>
            <person name="Seviour R.J."/>
            <person name="Williams R.B."/>
        </authorList>
    </citation>
    <scope>NUCLEOTIDE SEQUENCE [LARGE SCALE GENOMIC DNA]</scope>
    <source>
        <strain evidence="1 2">Ben 114</strain>
    </source>
</reference>